<feature type="compositionally biased region" description="Basic residues" evidence="1">
    <location>
        <begin position="151"/>
        <end position="161"/>
    </location>
</feature>
<dbReference type="AlphaFoldDB" id="X6LTV5"/>
<protein>
    <submittedName>
        <fullName evidence="2">Uncharacterized protein</fullName>
    </submittedName>
</protein>
<organism evidence="2 3">
    <name type="scientific">Reticulomyxa filosa</name>
    <dbReference type="NCBI Taxonomy" id="46433"/>
    <lineage>
        <taxon>Eukaryota</taxon>
        <taxon>Sar</taxon>
        <taxon>Rhizaria</taxon>
        <taxon>Retaria</taxon>
        <taxon>Foraminifera</taxon>
        <taxon>Monothalamids</taxon>
        <taxon>Reticulomyxidae</taxon>
        <taxon>Reticulomyxa</taxon>
    </lineage>
</organism>
<accession>X6LTV5</accession>
<feature type="compositionally biased region" description="Basic residues" evidence="1">
    <location>
        <begin position="127"/>
        <end position="136"/>
    </location>
</feature>
<evidence type="ECO:0000313" key="2">
    <source>
        <dbReference type="EMBL" id="ETO04552.1"/>
    </source>
</evidence>
<proteinExistence type="predicted"/>
<gene>
    <name evidence="2" type="ORF">RFI_32845</name>
</gene>
<dbReference type="EMBL" id="ASPP01029217">
    <property type="protein sequence ID" value="ETO04552.1"/>
    <property type="molecule type" value="Genomic_DNA"/>
</dbReference>
<dbReference type="Proteomes" id="UP000023152">
    <property type="component" value="Unassembled WGS sequence"/>
</dbReference>
<feature type="compositionally biased region" description="Basic and acidic residues" evidence="1">
    <location>
        <begin position="38"/>
        <end position="91"/>
    </location>
</feature>
<sequence length="395" mass="45362">MEKILKSGNDLKKIWSDRYGDGQSCSFVLNVVEKKKRQKEERETAQRNTEEDNKREDNSKKDNKSKSKKSESGNRVTEDDNNDDRKNEAAKKCLKMKVLVNMKNRTGKKVSKNESEGESENESGNKKKDKTGKKKKNSDDANNNSDDYKHNNKRKAGKKKKNSDNDSDDDKHNNKHKTKKIKNEDNSSAGEKGNLKIKKAIECIQFHSRLAVFKDDFKYKDQVNSEIKIYCLNIQQAAVEIFKTYGTMGTNFLMAQTIVQWKPQKVESVEAKVFWDGVICACSEVVTQLMSTIRLGAEFQQALAVVRSDIVNFIDSCSYGENISFAIQGLNIQLDKFKEYQNKVGLFVEKTEKEVDNLNDENFYVILCAESLDILSTKLNEKELEKIFYTLIKKR</sequence>
<evidence type="ECO:0000313" key="3">
    <source>
        <dbReference type="Proteomes" id="UP000023152"/>
    </source>
</evidence>
<comment type="caution">
    <text evidence="2">The sequence shown here is derived from an EMBL/GenBank/DDBJ whole genome shotgun (WGS) entry which is preliminary data.</text>
</comment>
<evidence type="ECO:0000256" key="1">
    <source>
        <dbReference type="SAM" id="MobiDB-lite"/>
    </source>
</evidence>
<name>X6LTV5_RETFI</name>
<keyword evidence="3" id="KW-1185">Reference proteome</keyword>
<feature type="region of interest" description="Disordered" evidence="1">
    <location>
        <begin position="31"/>
        <end position="191"/>
    </location>
</feature>
<reference evidence="2 3" key="1">
    <citation type="journal article" date="2013" name="Curr. Biol.">
        <title>The Genome of the Foraminiferan Reticulomyxa filosa.</title>
        <authorList>
            <person name="Glockner G."/>
            <person name="Hulsmann N."/>
            <person name="Schleicher M."/>
            <person name="Noegel A.A."/>
            <person name="Eichinger L."/>
            <person name="Gallinger C."/>
            <person name="Pawlowski J."/>
            <person name="Sierra R."/>
            <person name="Euteneuer U."/>
            <person name="Pillet L."/>
            <person name="Moustafa A."/>
            <person name="Platzer M."/>
            <person name="Groth M."/>
            <person name="Szafranski K."/>
            <person name="Schliwa M."/>
        </authorList>
    </citation>
    <scope>NUCLEOTIDE SEQUENCE [LARGE SCALE GENOMIC DNA]</scope>
</reference>